<keyword evidence="2" id="KW-1185">Reference proteome</keyword>
<comment type="caution">
    <text evidence="1">The sequence shown here is derived from an EMBL/GenBank/DDBJ whole genome shotgun (WGS) entry which is preliminary data.</text>
</comment>
<organism evidence="1 2">
    <name type="scientific">Micromonospora endolithica</name>
    <dbReference type="NCBI Taxonomy" id="230091"/>
    <lineage>
        <taxon>Bacteria</taxon>
        <taxon>Bacillati</taxon>
        <taxon>Actinomycetota</taxon>
        <taxon>Actinomycetes</taxon>
        <taxon>Micromonosporales</taxon>
        <taxon>Micromonosporaceae</taxon>
        <taxon>Micromonospora</taxon>
    </lineage>
</organism>
<reference evidence="1 2" key="1">
    <citation type="journal article" date="2004" name="Syst. Appl. Microbiol.">
        <title>Cryptoendolithic actinomycetes from antarctic sandstone rock samples: Micromonospora endolithica sp. nov. and two isolates related to Micromonospora coerulea Jensen 1932.</title>
        <authorList>
            <person name="Hirsch P."/>
            <person name="Mevs U."/>
            <person name="Kroppenstedt R.M."/>
            <person name="Schumann P."/>
            <person name="Stackebrandt E."/>
        </authorList>
    </citation>
    <scope>NUCLEOTIDE SEQUENCE [LARGE SCALE GENOMIC DNA]</scope>
    <source>
        <strain evidence="1 2">JCM 12677</strain>
    </source>
</reference>
<name>A0A3A9ZHG8_9ACTN</name>
<gene>
    <name evidence="1" type="ORF">D7223_12310</name>
</gene>
<proteinExistence type="predicted"/>
<evidence type="ECO:0000313" key="2">
    <source>
        <dbReference type="Proteomes" id="UP000281726"/>
    </source>
</evidence>
<accession>A0A3A9ZHG8</accession>
<dbReference type="EMBL" id="RBAK01000004">
    <property type="protein sequence ID" value="RKN47555.1"/>
    <property type="molecule type" value="Genomic_DNA"/>
</dbReference>
<dbReference type="Proteomes" id="UP000281726">
    <property type="component" value="Unassembled WGS sequence"/>
</dbReference>
<sequence length="100" mass="10617">MTVAYCDGHRCRALRDRGRPNASDEAGDLADVLRQAIRTSHGGVLIRAECLGACHRAPALLLLTGADPAGRRGMLIGPIEELQHVDAVVDLIRQAGRAAP</sequence>
<evidence type="ECO:0000313" key="1">
    <source>
        <dbReference type="EMBL" id="RKN47555.1"/>
    </source>
</evidence>
<protein>
    <submittedName>
        <fullName evidence="1">(2Fe-2S) ferredoxin domain-containing protein</fullName>
    </submittedName>
</protein>
<dbReference type="AlphaFoldDB" id="A0A3A9ZHG8"/>
<dbReference type="CDD" id="cd02980">
    <property type="entry name" value="TRX_Fd_family"/>
    <property type="match status" value="1"/>
</dbReference>